<evidence type="ECO:0000259" key="1">
    <source>
        <dbReference type="Pfam" id="PF13223"/>
    </source>
</evidence>
<gene>
    <name evidence="2" type="ORF">NCTC12722_03269</name>
</gene>
<organism evidence="2 3">
    <name type="scientific">Afipia felis</name>
    <name type="common">Cat scratch disease bacillus</name>
    <dbReference type="NCBI Taxonomy" id="1035"/>
    <lineage>
        <taxon>Bacteria</taxon>
        <taxon>Pseudomonadati</taxon>
        <taxon>Pseudomonadota</taxon>
        <taxon>Alphaproteobacteria</taxon>
        <taxon>Hyphomicrobiales</taxon>
        <taxon>Nitrobacteraceae</taxon>
        <taxon>Afipia</taxon>
    </lineage>
</organism>
<evidence type="ECO:0000313" key="3">
    <source>
        <dbReference type="Proteomes" id="UP000254343"/>
    </source>
</evidence>
<dbReference type="AlphaFoldDB" id="A0A380WAN0"/>
<feature type="domain" description="DUF4031" evidence="1">
    <location>
        <begin position="3"/>
        <end position="84"/>
    </location>
</feature>
<proteinExistence type="predicted"/>
<reference evidence="2 3" key="1">
    <citation type="submission" date="2018-06" db="EMBL/GenBank/DDBJ databases">
        <authorList>
            <consortium name="Pathogen Informatics"/>
            <person name="Doyle S."/>
        </authorList>
    </citation>
    <scope>NUCLEOTIDE SEQUENCE [LARGE SCALE GENOMIC DNA]</scope>
    <source>
        <strain evidence="2 3">NCTC12722</strain>
    </source>
</reference>
<dbReference type="Proteomes" id="UP000254343">
    <property type="component" value="Unassembled WGS sequence"/>
</dbReference>
<dbReference type="OrthoDB" id="9808993at2"/>
<protein>
    <recommendedName>
        <fullName evidence="1">DUF4031 domain-containing protein</fullName>
    </recommendedName>
</protein>
<dbReference type="Pfam" id="PF13223">
    <property type="entry name" value="DUF4031"/>
    <property type="match status" value="1"/>
</dbReference>
<dbReference type="EMBL" id="UIGB01000001">
    <property type="protein sequence ID" value="SUU86048.1"/>
    <property type="molecule type" value="Genomic_DNA"/>
</dbReference>
<dbReference type="InterPro" id="IPR025109">
    <property type="entry name" value="DUF4031"/>
</dbReference>
<sequence>MSVYVDPAAWPFGRMLMCHLWADTIDELLAMVDKIGVQRKWIQGHPTLSFGKHRNASWVHFDIAKGKRALAVAAGAIETDRYGPVEYEARRNIASGIPEHIAYGERKLEQIARSRALPDAA</sequence>
<accession>A0A380WAN0</accession>
<name>A0A380WAN0_AFIFE</name>
<dbReference type="RefSeq" id="WP_002716872.1">
    <property type="nucleotide sequence ID" value="NZ_UFSI01000001.1"/>
</dbReference>
<evidence type="ECO:0000313" key="2">
    <source>
        <dbReference type="EMBL" id="SUU86048.1"/>
    </source>
</evidence>